<name>A0ABQ4TUK4_9HYPH</name>
<keyword evidence="2" id="KW-1185">Reference proteome</keyword>
<evidence type="ECO:0000313" key="2">
    <source>
        <dbReference type="Proteomes" id="UP001055057"/>
    </source>
</evidence>
<comment type="caution">
    <text evidence="1">The sequence shown here is derived from an EMBL/GenBank/DDBJ whole genome shotgun (WGS) entry which is preliminary data.</text>
</comment>
<dbReference type="Proteomes" id="UP001055057">
    <property type="component" value="Unassembled WGS sequence"/>
</dbReference>
<organism evidence="1 2">
    <name type="scientific">Methylobacterium trifolii</name>
    <dbReference type="NCBI Taxonomy" id="1003092"/>
    <lineage>
        <taxon>Bacteria</taxon>
        <taxon>Pseudomonadati</taxon>
        <taxon>Pseudomonadota</taxon>
        <taxon>Alphaproteobacteria</taxon>
        <taxon>Hyphomicrobiales</taxon>
        <taxon>Methylobacteriaceae</taxon>
        <taxon>Methylobacterium</taxon>
    </lineage>
</organism>
<reference evidence="1" key="2">
    <citation type="submission" date="2021-08" db="EMBL/GenBank/DDBJ databases">
        <authorList>
            <person name="Tani A."/>
            <person name="Ola A."/>
            <person name="Ogura Y."/>
            <person name="Katsura K."/>
            <person name="Hayashi T."/>
        </authorList>
    </citation>
    <scope>NUCLEOTIDE SEQUENCE</scope>
    <source>
        <strain evidence="1">DSM 23632</strain>
    </source>
</reference>
<dbReference type="RefSeq" id="WP_238180994.1">
    <property type="nucleotide sequence ID" value="NZ_BPRB01000028.1"/>
</dbReference>
<gene>
    <name evidence="1" type="ORF">MPOCJGCO_0441</name>
</gene>
<sequence length="82" mass="8873">MRIGSRPDRTAARAAATPGQILEDLQRARLRFIEALNAIKARPVPPHRYGIARLIALYAALQRANARAEAHLAAPPAKDGTP</sequence>
<dbReference type="EMBL" id="BPRB01000028">
    <property type="protein sequence ID" value="GJE58362.1"/>
    <property type="molecule type" value="Genomic_DNA"/>
</dbReference>
<evidence type="ECO:0000313" key="1">
    <source>
        <dbReference type="EMBL" id="GJE58362.1"/>
    </source>
</evidence>
<proteinExistence type="predicted"/>
<protein>
    <submittedName>
        <fullName evidence="1">Uncharacterized protein</fullName>
    </submittedName>
</protein>
<accession>A0ABQ4TUK4</accession>
<reference evidence="1" key="1">
    <citation type="journal article" date="2021" name="Front. Microbiol.">
        <title>Comprehensive Comparative Genomics and Phenotyping of Methylobacterium Species.</title>
        <authorList>
            <person name="Alessa O."/>
            <person name="Ogura Y."/>
            <person name="Fujitani Y."/>
            <person name="Takami H."/>
            <person name="Hayashi T."/>
            <person name="Sahin N."/>
            <person name="Tani A."/>
        </authorList>
    </citation>
    <scope>NUCLEOTIDE SEQUENCE</scope>
    <source>
        <strain evidence="1">DSM 23632</strain>
    </source>
</reference>